<comment type="function">
    <text evidence="1">VSG forms a coat on the surface of the parasite. The trypanosome evades the immune response of the host by expressing a series of antigenically distinct VSGs from an estimated 1000 VSG genes.</text>
</comment>
<accession>F9W3F1</accession>
<dbReference type="EMBL" id="CAEQ01000402">
    <property type="protein sequence ID" value="CCD11663.1"/>
    <property type="molecule type" value="Genomic_DNA"/>
</dbReference>
<keyword evidence="6" id="KW-0472">Membrane</keyword>
<protein>
    <submittedName>
        <fullName evidence="11">WGS project CAEQ00000000 data, annotated contig 1046</fullName>
    </submittedName>
</protein>
<keyword evidence="3" id="KW-1003">Cell membrane</keyword>
<keyword evidence="12" id="KW-1185">Reference proteome</keyword>
<keyword evidence="8" id="KW-0449">Lipoprotein</keyword>
<keyword evidence="5 9" id="KW-0732">Signal</keyword>
<gene>
    <name evidence="11" type="ORF">TCIL3000_0_26270</name>
</gene>
<evidence type="ECO:0000256" key="4">
    <source>
        <dbReference type="ARBA" id="ARBA00022622"/>
    </source>
</evidence>
<dbReference type="Proteomes" id="UP000000702">
    <property type="component" value="Unassembled WGS sequence"/>
</dbReference>
<proteinExistence type="predicted"/>
<dbReference type="Pfam" id="PF13206">
    <property type="entry name" value="VSG_B"/>
    <property type="match status" value="1"/>
</dbReference>
<comment type="caution">
    <text evidence="11">The sequence shown here is derived from an EMBL/GenBank/DDBJ whole genome shotgun (WGS) entry which is preliminary data.</text>
</comment>
<reference evidence="11 12" key="2">
    <citation type="journal article" date="2012" name="Proc. Natl. Acad. Sci. U.S.A.">
        <title>Antigenic diversity is generated by distinct evolutionary mechanisms in African trypanosome species.</title>
        <authorList>
            <person name="Jackson A.P."/>
            <person name="Berry A."/>
            <person name="Aslett M."/>
            <person name="Allison H.C."/>
            <person name="Burton P."/>
            <person name="Vavrova-Anderson J."/>
            <person name="Brown R."/>
            <person name="Browne H."/>
            <person name="Corton N."/>
            <person name="Hauser H."/>
            <person name="Gamble J."/>
            <person name="Gilderthorp R."/>
            <person name="Marcello L."/>
            <person name="McQuillan J."/>
            <person name="Otto T.D."/>
            <person name="Quail M.A."/>
            <person name="Sanders M.J."/>
            <person name="van Tonder A."/>
            <person name="Ginger M.L."/>
            <person name="Field M.C."/>
            <person name="Barry J.D."/>
            <person name="Hertz-Fowler C."/>
            <person name="Berriman M."/>
        </authorList>
    </citation>
    <scope>NUCLEOTIDE SEQUENCE [LARGE SCALE GENOMIC DNA]</scope>
    <source>
        <strain evidence="11 12">IL3000</strain>
    </source>
</reference>
<evidence type="ECO:0000256" key="7">
    <source>
        <dbReference type="ARBA" id="ARBA00023180"/>
    </source>
</evidence>
<sequence>MVIKKIFPLLALVLCVGLCSSQPSTAEFHLFCRILAEANDMILEQDYVYDENKDRQVLKEIDVLHQATTENMEDFRKMLWETKEFLEKHPPPMQLKNRQEAHREIGMLIADGERKIHESRGLSEKANEEMKKAKLSAVQGLYGDEVKEVPRGEANWTAVRTDTKSIFVDVSSAKKSCGNESNATGKTLINDFFCVCVGEGFDEKVNAPCHDDIMPPKAVKCPNNDCCEKDCCKDGCCTSSCENNCCNCGCWTQMGHKGDERKVLNFSESIKKIEDICKDTLEENLRKNMLSLLVEYQDMIGKGTNDSTTKKIFGHSGRKKKEEVTTCDGTQGSNSDSHKEKYNEKICVNYKNNYNKGNKTYSISWHNKFKNYFMIMKKAKNIKEKILKNRAQLLLLKDKAWTAYTREKDDESANLDDMNMSHIFDGWKLNSVFPFPYLFLILAL</sequence>
<evidence type="ECO:0000256" key="5">
    <source>
        <dbReference type="ARBA" id="ARBA00022729"/>
    </source>
</evidence>
<dbReference type="InterPro" id="IPR025932">
    <property type="entry name" value="Trypano_VSG_B_N_dom"/>
</dbReference>
<feature type="signal peptide" evidence="9">
    <location>
        <begin position="1"/>
        <end position="21"/>
    </location>
</feature>
<dbReference type="AlphaFoldDB" id="F9W3F1"/>
<name>F9W3F1_TRYCI</name>
<evidence type="ECO:0000313" key="12">
    <source>
        <dbReference type="Proteomes" id="UP000000702"/>
    </source>
</evidence>
<evidence type="ECO:0000313" key="11">
    <source>
        <dbReference type="EMBL" id="CCD11663.1"/>
    </source>
</evidence>
<evidence type="ECO:0000259" key="10">
    <source>
        <dbReference type="Pfam" id="PF13206"/>
    </source>
</evidence>
<evidence type="ECO:0000256" key="6">
    <source>
        <dbReference type="ARBA" id="ARBA00023136"/>
    </source>
</evidence>
<reference evidence="12" key="1">
    <citation type="submission" date="2011-07" db="EMBL/GenBank/DDBJ databases">
        <title>Divergent evolution of antigenic variation in African trypanosomes.</title>
        <authorList>
            <person name="Jackson A.P."/>
            <person name="Berry A."/>
            <person name="Allison H.C."/>
            <person name="Burton P."/>
            <person name="Anderson J."/>
            <person name="Aslett M."/>
            <person name="Brown R."/>
            <person name="Corton N."/>
            <person name="Harris D."/>
            <person name="Hauser H."/>
            <person name="Gamble J."/>
            <person name="Gilderthorp R."/>
            <person name="McQuillan J."/>
            <person name="Quail M.A."/>
            <person name="Sanders M."/>
            <person name="Van Tonder A."/>
            <person name="Ginger M.L."/>
            <person name="Donelson J.E."/>
            <person name="Field M.C."/>
            <person name="Barry J.D."/>
            <person name="Berriman M."/>
            <person name="Hertz-Fowler C."/>
        </authorList>
    </citation>
    <scope>NUCLEOTIDE SEQUENCE [LARGE SCALE GENOMIC DNA]</scope>
    <source>
        <strain evidence="12">IL3000</strain>
    </source>
</reference>
<evidence type="ECO:0000256" key="8">
    <source>
        <dbReference type="ARBA" id="ARBA00023288"/>
    </source>
</evidence>
<feature type="domain" description="Trypanosome variant surface glycoprotein B-type N-terminal" evidence="10">
    <location>
        <begin position="82"/>
        <end position="212"/>
    </location>
</feature>
<evidence type="ECO:0000256" key="1">
    <source>
        <dbReference type="ARBA" id="ARBA00002523"/>
    </source>
</evidence>
<dbReference type="VEuPathDB" id="TriTrypDB:TcIL3000_0_26270"/>
<dbReference type="GO" id="GO:0098552">
    <property type="term" value="C:side of membrane"/>
    <property type="evidence" value="ECO:0007669"/>
    <property type="project" value="UniProtKB-KW"/>
</dbReference>
<organism evidence="11 12">
    <name type="scientific">Trypanosoma congolense (strain IL3000)</name>
    <dbReference type="NCBI Taxonomy" id="1068625"/>
    <lineage>
        <taxon>Eukaryota</taxon>
        <taxon>Discoba</taxon>
        <taxon>Euglenozoa</taxon>
        <taxon>Kinetoplastea</taxon>
        <taxon>Metakinetoplastina</taxon>
        <taxon>Trypanosomatida</taxon>
        <taxon>Trypanosomatidae</taxon>
        <taxon>Trypanosoma</taxon>
        <taxon>Nannomonas</taxon>
    </lineage>
</organism>
<dbReference type="GO" id="GO:0005886">
    <property type="term" value="C:plasma membrane"/>
    <property type="evidence" value="ECO:0007669"/>
    <property type="project" value="UniProtKB-SubCell"/>
</dbReference>
<feature type="chain" id="PRO_5003394535" evidence="9">
    <location>
        <begin position="22"/>
        <end position="444"/>
    </location>
</feature>
<keyword evidence="7" id="KW-0325">Glycoprotein</keyword>
<evidence type="ECO:0000256" key="9">
    <source>
        <dbReference type="SAM" id="SignalP"/>
    </source>
</evidence>
<evidence type="ECO:0000256" key="2">
    <source>
        <dbReference type="ARBA" id="ARBA00004609"/>
    </source>
</evidence>
<evidence type="ECO:0000256" key="3">
    <source>
        <dbReference type="ARBA" id="ARBA00022475"/>
    </source>
</evidence>
<keyword evidence="4" id="KW-0336">GPI-anchor</keyword>
<comment type="subcellular location">
    <subcellularLocation>
        <location evidence="2">Cell membrane</location>
        <topology evidence="2">Lipid-anchor</topology>
        <topology evidence="2">GPI-anchor</topology>
    </subcellularLocation>
</comment>